<evidence type="ECO:0008006" key="4">
    <source>
        <dbReference type="Google" id="ProtNLM"/>
    </source>
</evidence>
<dbReference type="EMBL" id="WNKT01000007">
    <property type="protein sequence ID" value="MTW20527.1"/>
    <property type="molecule type" value="Genomic_DNA"/>
</dbReference>
<dbReference type="Proteomes" id="UP000434044">
    <property type="component" value="Unassembled WGS sequence"/>
</dbReference>
<comment type="caution">
    <text evidence="2">The sequence shown here is derived from an EMBL/GenBank/DDBJ whole genome shotgun (WGS) entry which is preliminary data.</text>
</comment>
<dbReference type="AlphaFoldDB" id="A0A6N8EDF2"/>
<name>A0A6N8EDF2_9GAMM</name>
<proteinExistence type="predicted"/>
<gene>
    <name evidence="2" type="ORF">GJ668_05385</name>
</gene>
<organism evidence="2 3">
    <name type="scientific">Allochromatium palmeri</name>
    <dbReference type="NCBI Taxonomy" id="231048"/>
    <lineage>
        <taxon>Bacteria</taxon>
        <taxon>Pseudomonadati</taxon>
        <taxon>Pseudomonadota</taxon>
        <taxon>Gammaproteobacteria</taxon>
        <taxon>Chromatiales</taxon>
        <taxon>Chromatiaceae</taxon>
        <taxon>Allochromatium</taxon>
    </lineage>
</organism>
<dbReference type="RefSeq" id="WP_155449122.1">
    <property type="nucleotide sequence ID" value="NZ_WNKT01000007.1"/>
</dbReference>
<keyword evidence="3" id="KW-1185">Reference proteome</keyword>
<protein>
    <recommendedName>
        <fullName evidence="4">DUF4426 domain-containing protein</fullName>
    </recommendedName>
</protein>
<keyword evidence="1" id="KW-0732">Signal</keyword>
<sequence>MRLNIQSITAGPLALAWLLMATPLEAANPNAPLSVERQSSSRFDVGFVQAKPNAAESSLTVRGTVRPRIPARGAIPGQVHITVLDADGYALAETDASLMRRNRQAQSAHFHAQLAVDPPAGSRVRVEHRLTRP</sequence>
<evidence type="ECO:0000313" key="3">
    <source>
        <dbReference type="Proteomes" id="UP000434044"/>
    </source>
</evidence>
<evidence type="ECO:0000313" key="2">
    <source>
        <dbReference type="EMBL" id="MTW20527.1"/>
    </source>
</evidence>
<reference evidence="2 3" key="1">
    <citation type="submission" date="2019-11" db="EMBL/GenBank/DDBJ databases">
        <title>Whole-genome sequence of the anaerobic purple sulfur bacterium Allochromatium palmeri DSM 15591.</title>
        <authorList>
            <person name="Kyndt J.A."/>
            <person name="Meyer T.E."/>
        </authorList>
    </citation>
    <scope>NUCLEOTIDE SEQUENCE [LARGE SCALE GENOMIC DNA]</scope>
    <source>
        <strain evidence="2 3">DSM 15591</strain>
    </source>
</reference>
<dbReference type="OrthoDB" id="5772758at2"/>
<accession>A0A6N8EDF2</accession>
<feature type="chain" id="PRO_5026790849" description="DUF4426 domain-containing protein" evidence="1">
    <location>
        <begin position="27"/>
        <end position="133"/>
    </location>
</feature>
<evidence type="ECO:0000256" key="1">
    <source>
        <dbReference type="SAM" id="SignalP"/>
    </source>
</evidence>
<feature type="signal peptide" evidence="1">
    <location>
        <begin position="1"/>
        <end position="26"/>
    </location>
</feature>